<proteinExistence type="predicted"/>
<evidence type="ECO:0000256" key="1">
    <source>
        <dbReference type="SAM" id="Phobius"/>
    </source>
</evidence>
<gene>
    <name evidence="2" type="ORF">ACFFNX_30830</name>
</gene>
<evidence type="ECO:0000313" key="2">
    <source>
        <dbReference type="EMBL" id="MFB9836577.1"/>
    </source>
</evidence>
<dbReference type="EMBL" id="JBHLZP010000290">
    <property type="protein sequence ID" value="MFB9836577.1"/>
    <property type="molecule type" value="Genomic_DNA"/>
</dbReference>
<evidence type="ECO:0008006" key="4">
    <source>
        <dbReference type="Google" id="ProtNLM"/>
    </source>
</evidence>
<keyword evidence="1" id="KW-0472">Membrane</keyword>
<reference evidence="2 3" key="1">
    <citation type="submission" date="2024-09" db="EMBL/GenBank/DDBJ databases">
        <authorList>
            <person name="Sun Q."/>
            <person name="Mori K."/>
        </authorList>
    </citation>
    <scope>NUCLEOTIDE SEQUENCE [LARGE SCALE GENOMIC DNA]</scope>
    <source>
        <strain evidence="2 3">TBRC 0563</strain>
    </source>
</reference>
<accession>A0ABV5YNF2</accession>
<feature type="transmembrane region" description="Helical" evidence="1">
    <location>
        <begin position="457"/>
        <end position="481"/>
    </location>
</feature>
<dbReference type="Proteomes" id="UP001589627">
    <property type="component" value="Unassembled WGS sequence"/>
</dbReference>
<sequence length="484" mass="52886">MKIPDLTPFERKVGNAFPRGRDVGFSDGEAGQGRSWGPERSVRAEVIRRLLVGGRPADGEIASLRLTGVRITGRLDLKHATVPHAVRFFNCHFDHTPNLYATRIRQLNLSRCHLPGLDAATIRVDGVLRITGSRIPGVVRLGGARISGAFFLDNADLGEERSGDAEPILQLNHAGIDDDVWAPGLRTRGQIRLAGATVTGAVNLDNAELSEPGRTVIDAENLTVGSNLSAWRLHAKGTVNLRAAKIPGQVNLGEARLFNPRGVALRASSCAIGELWLGDAAPISGSVNLRGSQIGLIHAAPEVWPAHVELDGLTYISLQPRLPALRRLEVLERDDYVPHAYEQLAATYRRVGDDAQARAVQLARQRRHRTTLAWYAKLWGHIQDTTVGYGYRPTRAMTWLLGLLLLGTLVYGLHHPHPVEPGKAPDFNALVYTLDLLLPIIDFGQEKAFNPHGGYQWLAYLLIAAGWILATTVITGITRALSRQ</sequence>
<keyword evidence="1" id="KW-0812">Transmembrane</keyword>
<dbReference type="RefSeq" id="WP_378209389.1">
    <property type="nucleotide sequence ID" value="NZ_JBHLZP010000290.1"/>
</dbReference>
<keyword evidence="1" id="KW-1133">Transmembrane helix</keyword>
<name>A0ABV5YNF2_9ACTN</name>
<protein>
    <recommendedName>
        <fullName evidence="4">Membrane-associated oxidoreductase</fullName>
    </recommendedName>
</protein>
<comment type="caution">
    <text evidence="2">The sequence shown here is derived from an EMBL/GenBank/DDBJ whole genome shotgun (WGS) entry which is preliminary data.</text>
</comment>
<organism evidence="2 3">
    <name type="scientific">Actinoallomurus acaciae</name>
    <dbReference type="NCBI Taxonomy" id="502577"/>
    <lineage>
        <taxon>Bacteria</taxon>
        <taxon>Bacillati</taxon>
        <taxon>Actinomycetota</taxon>
        <taxon>Actinomycetes</taxon>
        <taxon>Streptosporangiales</taxon>
        <taxon>Thermomonosporaceae</taxon>
        <taxon>Actinoallomurus</taxon>
    </lineage>
</organism>
<evidence type="ECO:0000313" key="3">
    <source>
        <dbReference type="Proteomes" id="UP001589627"/>
    </source>
</evidence>
<keyword evidence="3" id="KW-1185">Reference proteome</keyword>